<sequence length="180" mass="19801">MTSAHRRPSSDSSSSAPVAILDGKRARADSSTHQGHQDDQDDTPIALLRFAKRHKPLQPAPSPIQPQTLLPQPQRIDATLLQQPQRIDELDVKDTASDPWFKVKAETTRAHRVVSGFVPDGNSWIAPATSWIAPATWTPSGRYVRVKNSSLIGRGAYGVVVKVVDLLSGHTRARKRQAYD</sequence>
<keyword evidence="1" id="KW-0547">Nucleotide-binding</keyword>
<evidence type="ECO:0000256" key="2">
    <source>
        <dbReference type="SAM" id="MobiDB-lite"/>
    </source>
</evidence>
<gene>
    <name evidence="3" type="ORF">A4X06_0g9726</name>
</gene>
<proteinExistence type="predicted"/>
<keyword evidence="1" id="KW-0067">ATP-binding</keyword>
<dbReference type="EMBL" id="LWDE02003240">
    <property type="protein sequence ID" value="KAE8235892.1"/>
    <property type="molecule type" value="Genomic_DNA"/>
</dbReference>
<feature type="region of interest" description="Disordered" evidence="2">
    <location>
        <begin position="1"/>
        <end position="43"/>
    </location>
</feature>
<keyword evidence="4" id="KW-1185">Reference proteome</keyword>
<dbReference type="GO" id="GO:0005524">
    <property type="term" value="F:ATP binding"/>
    <property type="evidence" value="ECO:0007669"/>
    <property type="project" value="UniProtKB-UniRule"/>
</dbReference>
<reference evidence="3" key="1">
    <citation type="submission" date="2016-04" db="EMBL/GenBank/DDBJ databases">
        <authorList>
            <person name="Nguyen H.D."/>
            <person name="Samba Siva P."/>
            <person name="Cullis J."/>
            <person name="Levesque C.A."/>
            <person name="Hambleton S."/>
        </authorList>
    </citation>
    <scope>NUCLEOTIDE SEQUENCE</scope>
    <source>
        <strain evidence="3">DAOMC 236426</strain>
    </source>
</reference>
<accession>A0A8X7SRU2</accession>
<organism evidence="3 4">
    <name type="scientific">Tilletia controversa</name>
    <name type="common">dwarf bunt fungus</name>
    <dbReference type="NCBI Taxonomy" id="13291"/>
    <lineage>
        <taxon>Eukaryota</taxon>
        <taxon>Fungi</taxon>
        <taxon>Dikarya</taxon>
        <taxon>Basidiomycota</taxon>
        <taxon>Ustilaginomycotina</taxon>
        <taxon>Exobasidiomycetes</taxon>
        <taxon>Tilletiales</taxon>
        <taxon>Tilletiaceae</taxon>
        <taxon>Tilletia</taxon>
    </lineage>
</organism>
<evidence type="ECO:0008006" key="5">
    <source>
        <dbReference type="Google" id="ProtNLM"/>
    </source>
</evidence>
<dbReference type="Proteomes" id="UP000077684">
    <property type="component" value="Unassembled WGS sequence"/>
</dbReference>
<feature type="non-terminal residue" evidence="3">
    <location>
        <position position="180"/>
    </location>
</feature>
<protein>
    <recommendedName>
        <fullName evidence="5">Protein kinase domain-containing protein</fullName>
    </recommendedName>
</protein>
<dbReference type="AlphaFoldDB" id="A0A8X7SRU2"/>
<feature type="binding site" evidence="1">
    <location>
        <position position="175"/>
    </location>
    <ligand>
        <name>ATP</name>
        <dbReference type="ChEBI" id="CHEBI:30616"/>
    </ligand>
</feature>
<dbReference type="PROSITE" id="PS00107">
    <property type="entry name" value="PROTEIN_KINASE_ATP"/>
    <property type="match status" value="1"/>
</dbReference>
<name>A0A8X7SRU2_9BASI</name>
<feature type="compositionally biased region" description="Basic and acidic residues" evidence="2">
    <location>
        <begin position="22"/>
        <end position="38"/>
    </location>
</feature>
<evidence type="ECO:0000256" key="1">
    <source>
        <dbReference type="PROSITE-ProRule" id="PRU10141"/>
    </source>
</evidence>
<evidence type="ECO:0000313" key="3">
    <source>
        <dbReference type="EMBL" id="KAE8235892.1"/>
    </source>
</evidence>
<dbReference type="InterPro" id="IPR017441">
    <property type="entry name" value="Protein_kinase_ATP_BS"/>
</dbReference>
<reference evidence="3" key="2">
    <citation type="journal article" date="2019" name="IMA Fungus">
        <title>Genome sequencing and comparison of five Tilletia species to identify candidate genes for the detection of regulated species infecting wheat.</title>
        <authorList>
            <person name="Nguyen H.D.T."/>
            <person name="Sultana T."/>
            <person name="Kesanakurti P."/>
            <person name="Hambleton S."/>
        </authorList>
    </citation>
    <scope>NUCLEOTIDE SEQUENCE</scope>
    <source>
        <strain evidence="3">DAOMC 236426</strain>
    </source>
</reference>
<comment type="caution">
    <text evidence="3">The sequence shown here is derived from an EMBL/GenBank/DDBJ whole genome shotgun (WGS) entry which is preliminary data.</text>
</comment>
<evidence type="ECO:0000313" key="4">
    <source>
        <dbReference type="Proteomes" id="UP000077684"/>
    </source>
</evidence>